<dbReference type="Proteomes" id="UP000245667">
    <property type="component" value="Unassembled WGS sequence"/>
</dbReference>
<keyword evidence="5" id="KW-1185">Reference proteome</keyword>
<evidence type="ECO:0000313" key="2">
    <source>
        <dbReference type="EMBL" id="MBD1259502.1"/>
    </source>
</evidence>
<protein>
    <recommendedName>
        <fullName evidence="6">Calx-beta domain-containing protein</fullName>
    </recommendedName>
</protein>
<dbReference type="AlphaFoldDB" id="A0A316E2Z7"/>
<evidence type="ECO:0000313" key="3">
    <source>
        <dbReference type="EMBL" id="PWK25067.1"/>
    </source>
</evidence>
<comment type="caution">
    <text evidence="3">The sequence shown here is derived from an EMBL/GenBank/DDBJ whole genome shotgun (WGS) entry which is preliminary data.</text>
</comment>
<dbReference type="Proteomes" id="UP000651837">
    <property type="component" value="Unassembled WGS sequence"/>
</dbReference>
<reference evidence="2 5" key="2">
    <citation type="submission" date="2020-07" db="EMBL/GenBank/DDBJ databases">
        <title>The draft genome sequence of Maribacter polysiphoniae KCTC 22021.</title>
        <authorList>
            <person name="Mu L."/>
        </authorList>
    </citation>
    <scope>NUCLEOTIDE SEQUENCE [LARGE SCALE GENOMIC DNA]</scope>
    <source>
        <strain evidence="2 5">KCTC 22021</strain>
    </source>
</reference>
<dbReference type="EMBL" id="QGGQ01000002">
    <property type="protein sequence ID" value="PWK25067.1"/>
    <property type="molecule type" value="Genomic_DNA"/>
</dbReference>
<accession>A0A316E2Z7</accession>
<evidence type="ECO:0008006" key="6">
    <source>
        <dbReference type="Google" id="ProtNLM"/>
    </source>
</evidence>
<proteinExistence type="predicted"/>
<sequence>MKNIIRKITFILASVVVAAFNSSCDALLDQDETDFGKGPIVVQFPDAAISSNFLQDGSGAVYAYEVPIEYFGEDGLPLDKDVTFSIAVDATSSTAVEGTEFSLDQTEFTIPAGSNTASAVIMVNSANLDSNDPKEAVIQIVSSSETVSSNKNKIAITLQAICPSNLEGTYRYLNGVDREVTITSTGTGTYTVSADNAFTSEYSFNISDICNSLTVTGGFLDDNFGIGVSGTGSVDPDTGTITIYYTADGYLDNREMILEKL</sequence>
<dbReference type="OrthoDB" id="1450996at2"/>
<gene>
    <name evidence="2" type="ORF">HZY62_02795</name>
    <name evidence="3" type="ORF">LX92_01436</name>
</gene>
<feature type="signal peptide" evidence="1">
    <location>
        <begin position="1"/>
        <end position="18"/>
    </location>
</feature>
<evidence type="ECO:0000313" key="4">
    <source>
        <dbReference type="Proteomes" id="UP000245667"/>
    </source>
</evidence>
<dbReference type="RefSeq" id="WP_109649576.1">
    <property type="nucleotide sequence ID" value="NZ_JACWLN010000001.1"/>
</dbReference>
<keyword evidence="1" id="KW-0732">Signal</keyword>
<name>A0A316E2Z7_9FLAO</name>
<reference evidence="3 4" key="1">
    <citation type="submission" date="2018-05" db="EMBL/GenBank/DDBJ databases">
        <title>Genomic Encyclopedia of Archaeal and Bacterial Type Strains, Phase II (KMG-II): from individual species to whole genera.</title>
        <authorList>
            <person name="Goeker M."/>
        </authorList>
    </citation>
    <scope>NUCLEOTIDE SEQUENCE [LARGE SCALE GENOMIC DNA]</scope>
    <source>
        <strain evidence="3 4">DSM 23514</strain>
    </source>
</reference>
<evidence type="ECO:0000256" key="1">
    <source>
        <dbReference type="SAM" id="SignalP"/>
    </source>
</evidence>
<feature type="chain" id="PRO_5016277992" description="Calx-beta domain-containing protein" evidence="1">
    <location>
        <begin position="19"/>
        <end position="261"/>
    </location>
</feature>
<evidence type="ECO:0000313" key="5">
    <source>
        <dbReference type="Proteomes" id="UP000651837"/>
    </source>
</evidence>
<organism evidence="3 4">
    <name type="scientific">Maribacter polysiphoniae</name>
    <dbReference type="NCBI Taxonomy" id="429344"/>
    <lineage>
        <taxon>Bacteria</taxon>
        <taxon>Pseudomonadati</taxon>
        <taxon>Bacteroidota</taxon>
        <taxon>Flavobacteriia</taxon>
        <taxon>Flavobacteriales</taxon>
        <taxon>Flavobacteriaceae</taxon>
        <taxon>Maribacter</taxon>
    </lineage>
</organism>
<dbReference type="EMBL" id="JACWLN010000001">
    <property type="protein sequence ID" value="MBD1259502.1"/>
    <property type="molecule type" value="Genomic_DNA"/>
</dbReference>